<evidence type="ECO:0000313" key="2">
    <source>
        <dbReference type="Proteomes" id="UP000253729"/>
    </source>
</evidence>
<accession>A0A3F3Q379</accession>
<dbReference type="Proteomes" id="UP000253729">
    <property type="component" value="Unassembled WGS sequence"/>
</dbReference>
<dbReference type="RefSeq" id="XP_026626655.1">
    <property type="nucleotide sequence ID" value="XM_026766238.1"/>
</dbReference>
<sequence>MTYQTTPVCRWTGISSAMKPPSACMVAWQSPVRLLILLDNKSHADWRHSRPRCSRTFTRYRTHPFNQLLEGL</sequence>
<proteinExistence type="predicted"/>
<protein>
    <submittedName>
        <fullName evidence="1">Uncharacterized protein</fullName>
    </submittedName>
</protein>
<gene>
    <name evidence="1" type="ORF">BDQ94DRAFT_143478</name>
</gene>
<reference evidence="1 2" key="1">
    <citation type="submission" date="2018-07" db="EMBL/GenBank/DDBJ databases">
        <title>The genomes of Aspergillus section Nigri reveals drivers in fungal speciation.</title>
        <authorList>
            <consortium name="DOE Joint Genome Institute"/>
            <person name="Vesth T.C."/>
            <person name="Nybo J."/>
            <person name="Theobald S."/>
            <person name="Brandl J."/>
            <person name="Frisvad J.C."/>
            <person name="Nielsen K.F."/>
            <person name="Lyhne E.K."/>
            <person name="Kogle M.E."/>
            <person name="Kuo A."/>
            <person name="Riley R."/>
            <person name="Clum A."/>
            <person name="Nolan M."/>
            <person name="Lipzen A."/>
            <person name="Salamov A."/>
            <person name="Henrissat B."/>
            <person name="Wiebenga A."/>
            <person name="De vries R.P."/>
            <person name="Grigoriev I.V."/>
            <person name="Mortensen U.H."/>
            <person name="Andersen M.R."/>
            <person name="Baker S.E."/>
        </authorList>
    </citation>
    <scope>NUCLEOTIDE SEQUENCE [LARGE SCALE GENOMIC DNA]</scope>
    <source>
        <strain evidence="1 2">CBS 139.54b</strain>
    </source>
</reference>
<keyword evidence="2" id="KW-1185">Reference proteome</keyword>
<name>A0A3F3Q379_9EURO</name>
<dbReference type="AlphaFoldDB" id="A0A3F3Q379"/>
<organism evidence="1 2">
    <name type="scientific">Aspergillus welwitschiae</name>
    <dbReference type="NCBI Taxonomy" id="1341132"/>
    <lineage>
        <taxon>Eukaryota</taxon>
        <taxon>Fungi</taxon>
        <taxon>Dikarya</taxon>
        <taxon>Ascomycota</taxon>
        <taxon>Pezizomycotina</taxon>
        <taxon>Eurotiomycetes</taxon>
        <taxon>Eurotiomycetidae</taxon>
        <taxon>Eurotiales</taxon>
        <taxon>Aspergillaceae</taxon>
        <taxon>Aspergillus</taxon>
        <taxon>Aspergillus subgen. Circumdati</taxon>
    </lineage>
</organism>
<evidence type="ECO:0000313" key="1">
    <source>
        <dbReference type="EMBL" id="RDH33633.1"/>
    </source>
</evidence>
<dbReference type="GeneID" id="38134594"/>
<dbReference type="EMBL" id="KZ852046">
    <property type="protein sequence ID" value="RDH33633.1"/>
    <property type="molecule type" value="Genomic_DNA"/>
</dbReference>